<name>A0A0C3BZD9_PILCF</name>
<evidence type="ECO:0000313" key="2">
    <source>
        <dbReference type="EMBL" id="KIM82737.1"/>
    </source>
</evidence>
<gene>
    <name evidence="2" type="ORF">PILCRDRAFT_455046</name>
</gene>
<reference evidence="3" key="2">
    <citation type="submission" date="2015-01" db="EMBL/GenBank/DDBJ databases">
        <title>Evolutionary Origins and Diversification of the Mycorrhizal Mutualists.</title>
        <authorList>
            <consortium name="DOE Joint Genome Institute"/>
            <consortium name="Mycorrhizal Genomics Consortium"/>
            <person name="Kohler A."/>
            <person name="Kuo A."/>
            <person name="Nagy L.G."/>
            <person name="Floudas D."/>
            <person name="Copeland A."/>
            <person name="Barry K.W."/>
            <person name="Cichocki N."/>
            <person name="Veneault-Fourrey C."/>
            <person name="LaButti K."/>
            <person name="Lindquist E.A."/>
            <person name="Lipzen A."/>
            <person name="Lundell T."/>
            <person name="Morin E."/>
            <person name="Murat C."/>
            <person name="Riley R."/>
            <person name="Ohm R."/>
            <person name="Sun H."/>
            <person name="Tunlid A."/>
            <person name="Henrissat B."/>
            <person name="Grigoriev I.V."/>
            <person name="Hibbett D.S."/>
            <person name="Martin F."/>
        </authorList>
    </citation>
    <scope>NUCLEOTIDE SEQUENCE [LARGE SCALE GENOMIC DNA]</scope>
    <source>
        <strain evidence="3">F 1598</strain>
    </source>
</reference>
<proteinExistence type="predicted"/>
<sequence>MDDCDVESEPGPLKQRPRLSESDDTAGLYRVFPFTVSLFSGDALSTLPQMDAKDYELFLQSLKAQTAPELVKTARLWEGELLQRYPVPFFLVRVGDIRAALNSTATALILYKEVRLK</sequence>
<feature type="region of interest" description="Disordered" evidence="1">
    <location>
        <begin position="1"/>
        <end position="21"/>
    </location>
</feature>
<evidence type="ECO:0000313" key="3">
    <source>
        <dbReference type="Proteomes" id="UP000054166"/>
    </source>
</evidence>
<dbReference type="EMBL" id="KN832993">
    <property type="protein sequence ID" value="KIM82737.1"/>
    <property type="molecule type" value="Genomic_DNA"/>
</dbReference>
<accession>A0A0C3BZD9</accession>
<dbReference type="Proteomes" id="UP000054166">
    <property type="component" value="Unassembled WGS sequence"/>
</dbReference>
<protein>
    <submittedName>
        <fullName evidence="2">Uncharacterized protein</fullName>
    </submittedName>
</protein>
<dbReference type="InParanoid" id="A0A0C3BZD9"/>
<evidence type="ECO:0000256" key="1">
    <source>
        <dbReference type="SAM" id="MobiDB-lite"/>
    </source>
</evidence>
<keyword evidence="3" id="KW-1185">Reference proteome</keyword>
<reference evidence="2 3" key="1">
    <citation type="submission" date="2014-04" db="EMBL/GenBank/DDBJ databases">
        <authorList>
            <consortium name="DOE Joint Genome Institute"/>
            <person name="Kuo A."/>
            <person name="Tarkka M."/>
            <person name="Buscot F."/>
            <person name="Kohler A."/>
            <person name="Nagy L.G."/>
            <person name="Floudas D."/>
            <person name="Copeland A."/>
            <person name="Barry K.W."/>
            <person name="Cichocki N."/>
            <person name="Veneault-Fourrey C."/>
            <person name="LaButti K."/>
            <person name="Lindquist E.A."/>
            <person name="Lipzen A."/>
            <person name="Lundell T."/>
            <person name="Morin E."/>
            <person name="Murat C."/>
            <person name="Sun H."/>
            <person name="Tunlid A."/>
            <person name="Henrissat B."/>
            <person name="Grigoriev I.V."/>
            <person name="Hibbett D.S."/>
            <person name="Martin F."/>
            <person name="Nordberg H.P."/>
            <person name="Cantor M.N."/>
            <person name="Hua S.X."/>
        </authorList>
    </citation>
    <scope>NUCLEOTIDE SEQUENCE [LARGE SCALE GENOMIC DNA]</scope>
    <source>
        <strain evidence="2 3">F 1598</strain>
    </source>
</reference>
<dbReference type="HOGENOM" id="CLU_2085668_0_0_1"/>
<dbReference type="AlphaFoldDB" id="A0A0C3BZD9"/>
<organism evidence="2 3">
    <name type="scientific">Piloderma croceum (strain F 1598)</name>
    <dbReference type="NCBI Taxonomy" id="765440"/>
    <lineage>
        <taxon>Eukaryota</taxon>
        <taxon>Fungi</taxon>
        <taxon>Dikarya</taxon>
        <taxon>Basidiomycota</taxon>
        <taxon>Agaricomycotina</taxon>
        <taxon>Agaricomycetes</taxon>
        <taxon>Agaricomycetidae</taxon>
        <taxon>Atheliales</taxon>
        <taxon>Atheliaceae</taxon>
        <taxon>Piloderma</taxon>
    </lineage>
</organism>
<dbReference type="OrthoDB" id="2629620at2759"/>